<dbReference type="SUPFAM" id="SSF53474">
    <property type="entry name" value="alpha/beta-Hydrolases"/>
    <property type="match status" value="1"/>
</dbReference>
<evidence type="ECO:0000256" key="2">
    <source>
        <dbReference type="SAM" id="SignalP"/>
    </source>
</evidence>
<dbReference type="GO" id="GO:0004185">
    <property type="term" value="F:serine-type carboxypeptidase activity"/>
    <property type="evidence" value="ECO:0007669"/>
    <property type="project" value="InterPro"/>
</dbReference>
<feature type="signal peptide" evidence="2">
    <location>
        <begin position="1"/>
        <end position="45"/>
    </location>
</feature>
<dbReference type="Proteomes" id="UP000289738">
    <property type="component" value="Chromosome B05"/>
</dbReference>
<gene>
    <name evidence="3" type="ORF">Ahy_B05g078532</name>
</gene>
<evidence type="ECO:0008006" key="5">
    <source>
        <dbReference type="Google" id="ProtNLM"/>
    </source>
</evidence>
<feature type="chain" id="PRO_5019071757" description="Serine carboxypeptidase-like" evidence="2">
    <location>
        <begin position="46"/>
        <end position="489"/>
    </location>
</feature>
<keyword evidence="2" id="KW-0732">Signal</keyword>
<keyword evidence="4" id="KW-1185">Reference proteome</keyword>
<dbReference type="FunFam" id="3.40.50.1820:FF:000072">
    <property type="entry name" value="Serine carboxypeptidase-like 19"/>
    <property type="match status" value="1"/>
</dbReference>
<dbReference type="EMBL" id="SDMP01000015">
    <property type="protein sequence ID" value="RYR10065.1"/>
    <property type="molecule type" value="Genomic_DNA"/>
</dbReference>
<dbReference type="PRINTS" id="PR00724">
    <property type="entry name" value="CRBOXYPTASEC"/>
</dbReference>
<sequence>MEPAKATIAACQFHQHHRYQNSKCIKMFWGLTILLLLTLSNQSAASDANIVKSLPGFPGELPFLLETGYIDVGEVDEVELFYYFIESEGEPEDNPLVLWLTGGPGCSALYGLMYEIGPLSFDYGRSSGGKKPVLTLNDYSWTKVANIIFLDAPVGTGFSYAKTSSGYNTNDTKSAADIYMFLRKWLVAHPRFRANPLYIAGDSYSGITVPVLVKEISDGNKAGTLPPINLRGYILGNPLTDIGYDINSRVKFSHRVGLLSDELYLALELSCKGEYVRPNKSEGACISNLEIMDLCLKDIFAPMILERKCSPFSSAKPNNILKWGSTTTPSSDTLLLELRRCRDYDYLLVNIWANDGEVQEALHVRNGTIKTWEMCSKNLAYVNDITSSVEYHLNFTSEDLRAIIYSGDHDLIVPYVGTEEWIQSLNLTVSSDDVWSPWFQDGQVAGYTEIYTKNKYVMTFATGGGHTAAEYKPKESFNMISRWLSYYYL</sequence>
<evidence type="ECO:0000313" key="4">
    <source>
        <dbReference type="Proteomes" id="UP000289738"/>
    </source>
</evidence>
<dbReference type="Pfam" id="PF00450">
    <property type="entry name" value="Peptidase_S10"/>
    <property type="match status" value="1"/>
</dbReference>
<dbReference type="PANTHER" id="PTHR11802">
    <property type="entry name" value="SERINE PROTEASE FAMILY S10 SERINE CARBOXYPEPTIDASE"/>
    <property type="match status" value="1"/>
</dbReference>
<comment type="similarity">
    <text evidence="1">Belongs to the peptidase S10 family.</text>
</comment>
<dbReference type="InterPro" id="IPR029058">
    <property type="entry name" value="AB_hydrolase_fold"/>
</dbReference>
<dbReference type="AlphaFoldDB" id="A0A444Z7B3"/>
<protein>
    <recommendedName>
        <fullName evidence="5">Serine carboxypeptidase-like</fullName>
    </recommendedName>
</protein>
<dbReference type="GO" id="GO:0019748">
    <property type="term" value="P:secondary metabolic process"/>
    <property type="evidence" value="ECO:0007669"/>
    <property type="project" value="TreeGrafter"/>
</dbReference>
<proteinExistence type="inferred from homology"/>
<dbReference type="InterPro" id="IPR001563">
    <property type="entry name" value="Peptidase_S10"/>
</dbReference>
<organism evidence="3 4">
    <name type="scientific">Arachis hypogaea</name>
    <name type="common">Peanut</name>
    <dbReference type="NCBI Taxonomy" id="3818"/>
    <lineage>
        <taxon>Eukaryota</taxon>
        <taxon>Viridiplantae</taxon>
        <taxon>Streptophyta</taxon>
        <taxon>Embryophyta</taxon>
        <taxon>Tracheophyta</taxon>
        <taxon>Spermatophyta</taxon>
        <taxon>Magnoliopsida</taxon>
        <taxon>eudicotyledons</taxon>
        <taxon>Gunneridae</taxon>
        <taxon>Pentapetalae</taxon>
        <taxon>rosids</taxon>
        <taxon>fabids</taxon>
        <taxon>Fabales</taxon>
        <taxon>Fabaceae</taxon>
        <taxon>Papilionoideae</taxon>
        <taxon>50 kb inversion clade</taxon>
        <taxon>dalbergioids sensu lato</taxon>
        <taxon>Dalbergieae</taxon>
        <taxon>Pterocarpus clade</taxon>
        <taxon>Arachis</taxon>
    </lineage>
</organism>
<reference evidence="3 4" key="1">
    <citation type="submission" date="2019-01" db="EMBL/GenBank/DDBJ databases">
        <title>Sequencing of cultivated peanut Arachis hypogaea provides insights into genome evolution and oil improvement.</title>
        <authorList>
            <person name="Chen X."/>
        </authorList>
    </citation>
    <scope>NUCLEOTIDE SEQUENCE [LARGE SCALE GENOMIC DNA]</scope>
    <source>
        <strain evidence="4">cv. Fuhuasheng</strain>
        <tissue evidence="3">Leaves</tissue>
    </source>
</reference>
<evidence type="ECO:0000313" key="3">
    <source>
        <dbReference type="EMBL" id="RYR10065.1"/>
    </source>
</evidence>
<dbReference type="PANTHER" id="PTHR11802:SF224">
    <property type="entry name" value="SERINE CARBOXYPEPTIDASE-LIKE 7 ISOFORM X1"/>
    <property type="match status" value="1"/>
</dbReference>
<dbReference type="GO" id="GO:0006508">
    <property type="term" value="P:proteolysis"/>
    <property type="evidence" value="ECO:0007669"/>
    <property type="project" value="InterPro"/>
</dbReference>
<dbReference type="Gene3D" id="3.40.50.1820">
    <property type="entry name" value="alpha/beta hydrolase"/>
    <property type="match status" value="1"/>
</dbReference>
<dbReference type="GO" id="GO:0016747">
    <property type="term" value="F:acyltransferase activity, transferring groups other than amino-acyl groups"/>
    <property type="evidence" value="ECO:0007669"/>
    <property type="project" value="TreeGrafter"/>
</dbReference>
<accession>A0A444Z7B3</accession>
<name>A0A444Z7B3_ARAHY</name>
<evidence type="ECO:0000256" key="1">
    <source>
        <dbReference type="ARBA" id="ARBA00009431"/>
    </source>
</evidence>
<comment type="caution">
    <text evidence="3">The sequence shown here is derived from an EMBL/GenBank/DDBJ whole genome shotgun (WGS) entry which is preliminary data.</text>
</comment>